<evidence type="ECO:0000256" key="3">
    <source>
        <dbReference type="ARBA" id="ARBA00022553"/>
    </source>
</evidence>
<feature type="compositionally biased region" description="Basic and acidic residues" evidence="12">
    <location>
        <begin position="399"/>
        <end position="408"/>
    </location>
</feature>
<dbReference type="PANTHER" id="PTHR11042">
    <property type="entry name" value="EUKARYOTIC TRANSLATION INITIATION FACTOR 2-ALPHA KINASE EIF2-ALPHA KINASE -RELATED"/>
    <property type="match status" value="1"/>
</dbReference>
<dbReference type="PANTHER" id="PTHR11042:SF195">
    <property type="entry name" value="KINASE, PUTATIVE (AFU_ORTHOLOGUE AFUA_2G16620)-RELATED"/>
    <property type="match status" value="1"/>
</dbReference>
<feature type="binding site" evidence="11">
    <location>
        <position position="299"/>
    </location>
    <ligand>
        <name>ATP</name>
        <dbReference type="ChEBI" id="CHEBI:30616"/>
    </ligand>
</feature>
<keyword evidence="5 11" id="KW-0547">Nucleotide-binding</keyword>
<feature type="region of interest" description="Disordered" evidence="12">
    <location>
        <begin position="399"/>
        <end position="497"/>
    </location>
</feature>
<evidence type="ECO:0000256" key="2">
    <source>
        <dbReference type="ARBA" id="ARBA00022527"/>
    </source>
</evidence>
<gene>
    <name evidence="14" type="ORF">Q9L58_005187</name>
</gene>
<dbReference type="Gene3D" id="1.10.510.10">
    <property type="entry name" value="Transferase(Phosphotransferase) domain 1"/>
    <property type="match status" value="1"/>
</dbReference>
<feature type="compositionally biased region" description="Acidic residues" evidence="12">
    <location>
        <begin position="426"/>
        <end position="443"/>
    </location>
</feature>
<keyword evidence="6" id="KW-0418">Kinase</keyword>
<dbReference type="InterPro" id="IPR050339">
    <property type="entry name" value="CC_SR_Kinase"/>
</dbReference>
<dbReference type="InterPro" id="IPR011009">
    <property type="entry name" value="Kinase-like_dom_sf"/>
</dbReference>
<feature type="compositionally biased region" description="Low complexity" evidence="12">
    <location>
        <begin position="11"/>
        <end position="22"/>
    </location>
</feature>
<dbReference type="PROSITE" id="PS00108">
    <property type="entry name" value="PROTEIN_KINASE_ST"/>
    <property type="match status" value="1"/>
</dbReference>
<keyword evidence="2" id="KW-0723">Serine/threonine-protein kinase</keyword>
<evidence type="ECO:0000256" key="8">
    <source>
        <dbReference type="ARBA" id="ARBA00023193"/>
    </source>
</evidence>
<dbReference type="SMART" id="SM00220">
    <property type="entry name" value="S_TKc"/>
    <property type="match status" value="1"/>
</dbReference>
<keyword evidence="15" id="KW-1185">Reference proteome</keyword>
<dbReference type="InterPro" id="IPR008271">
    <property type="entry name" value="Ser/Thr_kinase_AS"/>
</dbReference>
<evidence type="ECO:0000256" key="1">
    <source>
        <dbReference type="ARBA" id="ARBA00012513"/>
    </source>
</evidence>
<comment type="caution">
    <text evidence="14">The sequence shown here is derived from an EMBL/GenBank/DDBJ whole genome shotgun (WGS) entry which is preliminary data.</text>
</comment>
<proteinExistence type="inferred from homology"/>
<dbReference type="Pfam" id="PF00069">
    <property type="entry name" value="Pkinase"/>
    <property type="match status" value="2"/>
</dbReference>
<evidence type="ECO:0000256" key="4">
    <source>
        <dbReference type="ARBA" id="ARBA00022679"/>
    </source>
</evidence>
<name>A0ABR3GJX8_9PEZI</name>
<evidence type="ECO:0000256" key="10">
    <source>
        <dbReference type="ARBA" id="ARBA00042914"/>
    </source>
</evidence>
<evidence type="ECO:0000256" key="7">
    <source>
        <dbReference type="ARBA" id="ARBA00022840"/>
    </source>
</evidence>
<evidence type="ECO:0000256" key="5">
    <source>
        <dbReference type="ARBA" id="ARBA00022741"/>
    </source>
</evidence>
<feature type="region of interest" description="Disordered" evidence="12">
    <location>
        <begin position="1"/>
        <end position="39"/>
    </location>
</feature>
<evidence type="ECO:0000259" key="13">
    <source>
        <dbReference type="PROSITE" id="PS50011"/>
    </source>
</evidence>
<dbReference type="Proteomes" id="UP001447188">
    <property type="component" value="Unassembled WGS sequence"/>
</dbReference>
<evidence type="ECO:0000256" key="11">
    <source>
        <dbReference type="PROSITE-ProRule" id="PRU10141"/>
    </source>
</evidence>
<feature type="region of interest" description="Disordered" evidence="12">
    <location>
        <begin position="152"/>
        <end position="201"/>
    </location>
</feature>
<feature type="domain" description="Protein kinase" evidence="13">
    <location>
        <begin position="265"/>
        <end position="742"/>
    </location>
</feature>
<evidence type="ECO:0000313" key="15">
    <source>
        <dbReference type="Proteomes" id="UP001447188"/>
    </source>
</evidence>
<evidence type="ECO:0000256" key="9">
    <source>
        <dbReference type="ARBA" id="ARBA00037982"/>
    </source>
</evidence>
<dbReference type="EC" id="2.7.11.1" evidence="1"/>
<reference evidence="14 15" key="1">
    <citation type="submission" date="2024-02" db="EMBL/GenBank/DDBJ databases">
        <title>Discinaceae phylogenomics.</title>
        <authorList>
            <person name="Dirks A.C."/>
            <person name="James T.Y."/>
        </authorList>
    </citation>
    <scope>NUCLEOTIDE SEQUENCE [LARGE SCALE GENOMIC DNA]</scope>
    <source>
        <strain evidence="14 15">ACD0624</strain>
    </source>
</reference>
<evidence type="ECO:0000256" key="6">
    <source>
        <dbReference type="ARBA" id="ARBA00022777"/>
    </source>
</evidence>
<dbReference type="PROSITE" id="PS00107">
    <property type="entry name" value="PROTEIN_KINASE_ATP"/>
    <property type="match status" value="1"/>
</dbReference>
<evidence type="ECO:0000313" key="14">
    <source>
        <dbReference type="EMBL" id="KAL0635846.1"/>
    </source>
</evidence>
<organism evidence="14 15">
    <name type="scientific">Discina gigas</name>
    <dbReference type="NCBI Taxonomy" id="1032678"/>
    <lineage>
        <taxon>Eukaryota</taxon>
        <taxon>Fungi</taxon>
        <taxon>Dikarya</taxon>
        <taxon>Ascomycota</taxon>
        <taxon>Pezizomycotina</taxon>
        <taxon>Pezizomycetes</taxon>
        <taxon>Pezizales</taxon>
        <taxon>Discinaceae</taxon>
        <taxon>Discina</taxon>
    </lineage>
</organism>
<sequence>MKSIFRRPTDSNSSEASENAESPKAPQDPRNPSSLPHTASDILQPETAATGAGPQVFNPLTLYSPLHPAVPSLPQSHHTTFLISSLLENYVRTRVPNNPVLAENLYTEIAQRLPDLGIAPQNSQHFSRAELSSVRQGYLEGLDGLLQQALEKNNDQNRRKNAPGDLSGGGQMSIVRRDNGKPTLRRMMTELPGGGRSMDGRKILHRSSSLSVLVDDAKSTRYRPSTAPVLAKSPLFFPENTSTESIPTEIGIILPPRYSRYTSDFVEVGFLGRGGFGSVYHARNRLDGVDYAVKKVVLKNEMFQKIQDGGMEAFNRILSEVQIMAKLEHGNIVRYYGGWIEGLVGEKFVPVIPVEVDTGVDVLPVGSVLSEDFDSEESPGAAGPAEISDGGILFAHSDSEESRVKTLEDSTTGSKGVAQGTKASEESSDVTSDEEEETSDDSVEWIPRSYPPRIKLATNHPKSQPLSNDRRGNPPKVVFELSAPSPDHSESEDVTTSNFFSAGNGALIRSAPRPHRKGHSRTSSAPIVTLHIQMSLHPLVLTSYLSPPHASPNGEKHCFCLAAALRLFLGLVDGVDYLHQKGIAHRDLKPGNVFLDVICTSNTCACPGDPGATVVPRIGDFGLVKPIHGTSDGVGGNHSAGVGTEFYRPPAAKASEYGIVARDLFALGVILVELVCRFGTRMERVHTLTNLTHHGRLPVGFDERVAGIIGGCCGFGQNSLHRWDLERVREVATSIVVAEVGE</sequence>
<evidence type="ECO:0000256" key="12">
    <source>
        <dbReference type="SAM" id="MobiDB-lite"/>
    </source>
</evidence>
<dbReference type="Gene3D" id="3.30.200.20">
    <property type="entry name" value="Phosphorylase Kinase, domain 1"/>
    <property type="match status" value="1"/>
</dbReference>
<dbReference type="Pfam" id="PF22949">
    <property type="entry name" value="HRI2_3H"/>
    <property type="match status" value="1"/>
</dbReference>
<dbReference type="EMBL" id="JBBBZM010000061">
    <property type="protein sequence ID" value="KAL0635846.1"/>
    <property type="molecule type" value="Genomic_DNA"/>
</dbReference>
<feature type="region of interest" description="Disordered" evidence="12">
    <location>
        <begin position="505"/>
        <end position="524"/>
    </location>
</feature>
<accession>A0ABR3GJX8</accession>
<dbReference type="PROSITE" id="PS50011">
    <property type="entry name" value="PROTEIN_KINASE_DOM"/>
    <property type="match status" value="1"/>
</dbReference>
<keyword evidence="8" id="KW-0652">Protein synthesis inhibitor</keyword>
<keyword evidence="3" id="KW-0597">Phosphoprotein</keyword>
<dbReference type="InterPro" id="IPR054521">
    <property type="entry name" value="HRI2_3H"/>
</dbReference>
<keyword evidence="4" id="KW-0808">Transferase</keyword>
<comment type="similarity">
    <text evidence="9">Belongs to the protein kinase superfamily. Ser/Thr protein kinase family. GCN2 subfamily.</text>
</comment>
<protein>
    <recommendedName>
        <fullName evidence="1">non-specific serine/threonine protein kinase</fullName>
        <ecNumber evidence="1">2.7.11.1</ecNumber>
    </recommendedName>
    <alternativeName>
        <fullName evidence="10">Heme-regulated eukaryotic initiation factor eIF-2-alpha kinase</fullName>
    </alternativeName>
</protein>
<dbReference type="SUPFAM" id="SSF56112">
    <property type="entry name" value="Protein kinase-like (PK-like)"/>
    <property type="match status" value="1"/>
</dbReference>
<keyword evidence="7 11" id="KW-0067">ATP-binding</keyword>
<dbReference type="InterPro" id="IPR017441">
    <property type="entry name" value="Protein_kinase_ATP_BS"/>
</dbReference>
<dbReference type="InterPro" id="IPR000719">
    <property type="entry name" value="Prot_kinase_dom"/>
</dbReference>